<dbReference type="InterPro" id="IPR012677">
    <property type="entry name" value="Nucleotide-bd_a/b_plait_sf"/>
</dbReference>
<dbReference type="InterPro" id="IPR000504">
    <property type="entry name" value="RRM_dom"/>
</dbReference>
<feature type="compositionally biased region" description="Basic and acidic residues" evidence="5">
    <location>
        <begin position="56"/>
        <end position="84"/>
    </location>
</feature>
<feature type="domain" description="RRM" evidence="6">
    <location>
        <begin position="428"/>
        <end position="511"/>
    </location>
</feature>
<dbReference type="GO" id="GO:0089701">
    <property type="term" value="C:U2AF complex"/>
    <property type="evidence" value="ECO:0000318"/>
    <property type="project" value="GO_Central"/>
</dbReference>
<feature type="compositionally biased region" description="Basic and acidic residues" evidence="5">
    <location>
        <begin position="118"/>
        <end position="161"/>
    </location>
</feature>
<dbReference type="Gramene" id="Manes.03G161700.2.v8.1">
    <property type="protein sequence ID" value="Manes.03G161700.2.v8.1.CDS"/>
    <property type="gene ID" value="Manes.03G161700.v8.1"/>
</dbReference>
<dbReference type="GO" id="GO:0016607">
    <property type="term" value="C:nuclear speck"/>
    <property type="evidence" value="ECO:0000318"/>
    <property type="project" value="GO_Central"/>
</dbReference>
<dbReference type="PROSITE" id="PS50102">
    <property type="entry name" value="RRM"/>
    <property type="match status" value="2"/>
</dbReference>
<reference evidence="8" key="1">
    <citation type="journal article" date="2016" name="Nat. Biotechnol.">
        <title>Sequencing wild and cultivated cassava and related species reveals extensive interspecific hybridization and genetic diversity.</title>
        <authorList>
            <person name="Bredeson J.V."/>
            <person name="Lyons J.B."/>
            <person name="Prochnik S.E."/>
            <person name="Wu G.A."/>
            <person name="Ha C.M."/>
            <person name="Edsinger-Gonzales E."/>
            <person name="Grimwood J."/>
            <person name="Schmutz J."/>
            <person name="Rabbi I.Y."/>
            <person name="Egesi C."/>
            <person name="Nauluvula P."/>
            <person name="Lebot V."/>
            <person name="Ndunguru J."/>
            <person name="Mkamilo G."/>
            <person name="Bart R.S."/>
            <person name="Setter T.L."/>
            <person name="Gleadow R.M."/>
            <person name="Kulakow P."/>
            <person name="Ferguson M.E."/>
            <person name="Rounsley S."/>
            <person name="Rokhsar D.S."/>
        </authorList>
    </citation>
    <scope>NUCLEOTIDE SEQUENCE [LARGE SCALE GENOMIC DNA]</scope>
    <source>
        <strain evidence="8">cv. AM560-2</strain>
    </source>
</reference>
<protein>
    <recommendedName>
        <fullName evidence="6">RRM domain-containing protein</fullName>
    </recommendedName>
</protein>
<dbReference type="Pfam" id="PF00076">
    <property type="entry name" value="RRM_1"/>
    <property type="match status" value="1"/>
</dbReference>
<feature type="compositionally biased region" description="Basic and acidic residues" evidence="5">
    <location>
        <begin position="94"/>
        <end position="110"/>
    </location>
</feature>
<keyword evidence="8" id="KW-1185">Reference proteome</keyword>
<feature type="domain" description="RRM" evidence="6">
    <location>
        <begin position="539"/>
        <end position="615"/>
    </location>
</feature>
<feature type="compositionally biased region" description="Basic and acidic residues" evidence="5">
    <location>
        <begin position="171"/>
        <end position="205"/>
    </location>
</feature>
<evidence type="ECO:0000256" key="4">
    <source>
        <dbReference type="PROSITE-ProRule" id="PRU00176"/>
    </source>
</evidence>
<feature type="compositionally biased region" description="Basic and acidic residues" evidence="5">
    <location>
        <begin position="213"/>
        <end position="242"/>
    </location>
</feature>
<dbReference type="GO" id="GO:0030628">
    <property type="term" value="F:pre-mRNA 3'-splice site binding"/>
    <property type="evidence" value="ECO:0000318"/>
    <property type="project" value="GO_Central"/>
</dbReference>
<evidence type="ECO:0000313" key="7">
    <source>
        <dbReference type="EMBL" id="OAY55538.1"/>
    </source>
</evidence>
<name>A0A2C9WA48_MANES</name>
<keyword evidence="1" id="KW-0507">mRNA processing</keyword>
<dbReference type="Proteomes" id="UP000091857">
    <property type="component" value="Chromosome 3"/>
</dbReference>
<dbReference type="SUPFAM" id="SSF54928">
    <property type="entry name" value="RNA-binding domain, RBD"/>
    <property type="match status" value="3"/>
</dbReference>
<dbReference type="PANTHER" id="PTHR23139">
    <property type="entry name" value="RNA-BINDING PROTEIN"/>
    <property type="match status" value="1"/>
</dbReference>
<dbReference type="AlphaFoldDB" id="A0A2C9WA48"/>
<dbReference type="GO" id="GO:0000245">
    <property type="term" value="P:spliceosomal complex assembly"/>
    <property type="evidence" value="ECO:0000318"/>
    <property type="project" value="GO_Central"/>
</dbReference>
<dbReference type="InterPro" id="IPR035979">
    <property type="entry name" value="RBD_domain_sf"/>
</dbReference>
<evidence type="ECO:0000256" key="3">
    <source>
        <dbReference type="ARBA" id="ARBA00023187"/>
    </source>
</evidence>
<dbReference type="GO" id="GO:0071004">
    <property type="term" value="C:U2-type prespliceosome"/>
    <property type="evidence" value="ECO:0000318"/>
    <property type="project" value="GO_Central"/>
</dbReference>
<dbReference type="FunFam" id="3.30.70.330:FF:000879">
    <property type="entry name" value="Splicing factor U2af large subunit A"/>
    <property type="match status" value="1"/>
</dbReference>
<dbReference type="GO" id="GO:0008187">
    <property type="term" value="F:poly-pyrimidine tract binding"/>
    <property type="evidence" value="ECO:0000318"/>
    <property type="project" value="GO_Central"/>
</dbReference>
<comment type="caution">
    <text evidence="7">The sequence shown here is derived from an EMBL/GenBank/DDBJ whole genome shotgun (WGS) entry which is preliminary data.</text>
</comment>
<keyword evidence="3" id="KW-0508">mRNA splicing</keyword>
<dbReference type="STRING" id="3983.A0A2C9WA48"/>
<evidence type="ECO:0000256" key="1">
    <source>
        <dbReference type="ARBA" id="ARBA00022664"/>
    </source>
</evidence>
<evidence type="ECO:0000313" key="8">
    <source>
        <dbReference type="Proteomes" id="UP000091857"/>
    </source>
</evidence>
<dbReference type="Gene3D" id="3.30.70.330">
    <property type="match status" value="3"/>
</dbReference>
<dbReference type="OMA" id="EYVEMAH"/>
<dbReference type="GO" id="GO:0000243">
    <property type="term" value="C:commitment complex"/>
    <property type="evidence" value="ECO:0000318"/>
    <property type="project" value="GO_Central"/>
</dbReference>
<feature type="compositionally biased region" description="Basic residues" evidence="5">
    <location>
        <begin position="1"/>
        <end position="10"/>
    </location>
</feature>
<feature type="region of interest" description="Disordered" evidence="5">
    <location>
        <begin position="1"/>
        <end position="350"/>
    </location>
</feature>
<sequence length="899" mass="99676">MSRSARHKEKYGKISEIPQDRYHEGTAARTRPLSFDEIMSKRKNKKQLFENGKGGVVEDTKGDGSTEKVSHHYGSDRVDSRSKDFFPVAQRLSSEVDAKASSKRKEENTYMKDGYLAKSKDREIQDSETKSRAKIDRDQKAKGKNDEKNYDRRKKDERRSSNAENEALNKYSREVIKRDRHVDDSRGRFERENKRKYRNGVDQKNRDRHSTRKHDPGRGHDSEASDRKERKELPKSNFEELKLKRRRSRSREHVNKKRRSMSPLPRSPKHASYYGREHGEPSSSLKGRSDVDKSKITNSGSTSSAHYKRHGSSASGLGGYSPRKRRTEAAAKTPSPSKKSPPVKRSPEKKVAKWDLAPGADMLSVSVPSSFQLSNQSASSNVHEAVSVVHVASTPIKPLSLVSFNILPTNKNDSIDSVQLTQATRPMRRLYVENLPDSASEKAVMECLNNFLIASGANHIRGSLPCISCIIHKEKGQALVEFLTPEDASAALAFDGFSFFGSILKIRRPKDFVEVATGEPEKSMTAGNSISSIVKDSPHKIFVGGIPKVLSSKMIMEIASAFGHLKAYHFENSDNLNESYAFLEYADQSVTFKACAGLNGMKLGGQVITAVPAVPNASTLENSGNPPFYGIPEHAVPLLKKPTQVLKLKNVFDPEALLSLSHTEIEEILEDVRLECGRFGAVKSVNVVQYDATPISTLVACGVDDCIESAGLVNDETEMRKETVDCKIVQGDGMEDGKPTSNLMEDESFQAGSVDSDSSIENLDGKSIFNSQELTQEASKDESECSNDKVAVNIQKGTSVEDKLPNREELNVEEVGGNIKESSLDDDIVGLDATVKGDHKEEESCDLGHIFEPGCVFVEFGRTEASCMAAHCLHGRLFDNRTVAVAYVPLDVYQTRFSK</sequence>
<dbReference type="OrthoDB" id="10266058at2759"/>
<evidence type="ECO:0000256" key="2">
    <source>
        <dbReference type="ARBA" id="ARBA00022884"/>
    </source>
</evidence>
<dbReference type="EMBL" id="CM004389">
    <property type="protein sequence ID" value="OAY55538.1"/>
    <property type="molecule type" value="Genomic_DNA"/>
</dbReference>
<feature type="compositionally biased region" description="Polar residues" evidence="5">
    <location>
        <begin position="296"/>
        <end position="305"/>
    </location>
</feature>
<evidence type="ECO:0000256" key="5">
    <source>
        <dbReference type="SAM" id="MobiDB-lite"/>
    </source>
</evidence>
<dbReference type="SMART" id="SM00360">
    <property type="entry name" value="RRM"/>
    <property type="match status" value="2"/>
</dbReference>
<evidence type="ECO:0000259" key="6">
    <source>
        <dbReference type="PROSITE" id="PS50102"/>
    </source>
</evidence>
<proteinExistence type="predicted"/>
<dbReference type="Gramene" id="Manes.03G161700.3.v8.1">
    <property type="protein sequence ID" value="Manes.03G161700.3.v8.1.CDS"/>
    <property type="gene ID" value="Manes.03G161700.v8.1"/>
</dbReference>
<gene>
    <name evidence="7" type="ORF">MANES_03G161700v8</name>
</gene>
<keyword evidence="2 4" id="KW-0694">RNA-binding</keyword>
<feature type="compositionally biased region" description="Basic residues" evidence="5">
    <location>
        <begin position="243"/>
        <end position="260"/>
    </location>
</feature>
<accession>A0A2C9WA48</accession>
<organism evidence="7 8">
    <name type="scientific">Manihot esculenta</name>
    <name type="common">Cassava</name>
    <name type="synonym">Jatropha manihot</name>
    <dbReference type="NCBI Taxonomy" id="3983"/>
    <lineage>
        <taxon>Eukaryota</taxon>
        <taxon>Viridiplantae</taxon>
        <taxon>Streptophyta</taxon>
        <taxon>Embryophyta</taxon>
        <taxon>Tracheophyta</taxon>
        <taxon>Spermatophyta</taxon>
        <taxon>Magnoliopsida</taxon>
        <taxon>eudicotyledons</taxon>
        <taxon>Gunneridae</taxon>
        <taxon>Pentapetalae</taxon>
        <taxon>rosids</taxon>
        <taxon>fabids</taxon>
        <taxon>Malpighiales</taxon>
        <taxon>Euphorbiaceae</taxon>
        <taxon>Crotonoideae</taxon>
        <taxon>Manihoteae</taxon>
        <taxon>Manihot</taxon>
    </lineage>
</organism>